<reference evidence="2 3" key="1">
    <citation type="submission" date="2023-04" db="EMBL/GenBank/DDBJ databases">
        <title>Genome sequence of Halobacillus naozhouensis KACC 21980.</title>
        <authorList>
            <person name="Kim S."/>
            <person name="Heo J."/>
            <person name="Kwon S.-W."/>
        </authorList>
    </citation>
    <scope>NUCLEOTIDE SEQUENCE [LARGE SCALE GENOMIC DNA]</scope>
    <source>
        <strain evidence="2 3">KCTC 13234</strain>
    </source>
</reference>
<dbReference type="RefSeq" id="WP_283075793.1">
    <property type="nucleotide sequence ID" value="NZ_CP121671.1"/>
</dbReference>
<dbReference type="Proteomes" id="UP001221597">
    <property type="component" value="Chromosome"/>
</dbReference>
<dbReference type="EMBL" id="CP121671">
    <property type="protein sequence ID" value="WFT73786.1"/>
    <property type="molecule type" value="Genomic_DNA"/>
</dbReference>
<evidence type="ECO:0000313" key="3">
    <source>
        <dbReference type="Proteomes" id="UP001221597"/>
    </source>
</evidence>
<sequence>MKRIDQIGCPRCGREDARGICYDCERWEQSNVYAGVLEKNVAVYAYNEFAKEIVAKWKYRGDFILIRAFAEAVQTTYHQHYRDVGADVAVIPLSEQRLLERGFNQSDAIIQMLGFDSHDFFTRRESEKQSKRGRRERMEAGNPFELVRGVTGPVVLVDDIYTTGMTVRHLAMLLKEAGCPAVYSFTLFR</sequence>
<dbReference type="InterPro" id="IPR029057">
    <property type="entry name" value="PRTase-like"/>
</dbReference>
<dbReference type="InterPro" id="IPR051910">
    <property type="entry name" value="ComF/GntX_DNA_util-trans"/>
</dbReference>
<comment type="similarity">
    <text evidence="1">Belongs to the ComF/GntX family.</text>
</comment>
<name>A0ABY8IVN1_9BACI</name>
<evidence type="ECO:0000313" key="2">
    <source>
        <dbReference type="EMBL" id="WFT73786.1"/>
    </source>
</evidence>
<gene>
    <name evidence="2" type="ORF">P9989_15620</name>
</gene>
<proteinExistence type="inferred from homology"/>
<dbReference type="PANTHER" id="PTHR47505:SF1">
    <property type="entry name" value="DNA UTILIZATION PROTEIN YHGH"/>
    <property type="match status" value="1"/>
</dbReference>
<dbReference type="InterPro" id="IPR000836">
    <property type="entry name" value="PRTase_dom"/>
</dbReference>
<evidence type="ECO:0000256" key="1">
    <source>
        <dbReference type="ARBA" id="ARBA00008007"/>
    </source>
</evidence>
<accession>A0ABY8IVN1</accession>
<protein>
    <submittedName>
        <fullName evidence="2">ComF family protein</fullName>
    </submittedName>
</protein>
<dbReference type="Gene3D" id="3.40.50.2020">
    <property type="match status" value="1"/>
</dbReference>
<dbReference type="CDD" id="cd06223">
    <property type="entry name" value="PRTases_typeI"/>
    <property type="match status" value="1"/>
</dbReference>
<keyword evidence="3" id="KW-1185">Reference proteome</keyword>
<dbReference type="PANTHER" id="PTHR47505">
    <property type="entry name" value="DNA UTILIZATION PROTEIN YHGH"/>
    <property type="match status" value="1"/>
</dbReference>
<organism evidence="2 3">
    <name type="scientific">Halobacillus naozhouensis</name>
    <dbReference type="NCBI Taxonomy" id="554880"/>
    <lineage>
        <taxon>Bacteria</taxon>
        <taxon>Bacillati</taxon>
        <taxon>Bacillota</taxon>
        <taxon>Bacilli</taxon>
        <taxon>Bacillales</taxon>
        <taxon>Bacillaceae</taxon>
        <taxon>Halobacillus</taxon>
    </lineage>
</organism>
<dbReference type="SUPFAM" id="SSF53271">
    <property type="entry name" value="PRTase-like"/>
    <property type="match status" value="1"/>
</dbReference>